<organism evidence="1 2">
    <name type="scientific">Candidatus Glassbacteria bacterium GWA2_58_10</name>
    <dbReference type="NCBI Taxonomy" id="1817865"/>
    <lineage>
        <taxon>Bacteria</taxon>
        <taxon>Candidatus Glassiibacteriota</taxon>
    </lineage>
</organism>
<dbReference type="InterPro" id="IPR011050">
    <property type="entry name" value="Pectin_lyase_fold/virulence"/>
</dbReference>
<feature type="non-terminal residue" evidence="1">
    <location>
        <position position="547"/>
    </location>
</feature>
<dbReference type="Gene3D" id="2.160.20.10">
    <property type="entry name" value="Single-stranded right-handed beta-helix, Pectin lyase-like"/>
    <property type="match status" value="1"/>
</dbReference>
<evidence type="ECO:0000313" key="2">
    <source>
        <dbReference type="Proteomes" id="UP000176992"/>
    </source>
</evidence>
<dbReference type="SUPFAM" id="SSF51126">
    <property type="entry name" value="Pectin lyase-like"/>
    <property type="match status" value="1"/>
</dbReference>
<dbReference type="InterPro" id="IPR012334">
    <property type="entry name" value="Pectin_lyas_fold"/>
</dbReference>
<sequence length="547" mass="59245">MLIIFSQHPLAAANSTLPGAVTSPYPTFIHLAVEWEVTGDDNLNCTVSVQYRKAGDSQWRQGMPLRRIPAGQSTGTSPTFYWKNKLSGSLFSLQPDTQYEIHLQLEDPDGGSVERTLLARTRAIPCTAPDSVVKYVTPATYRDSSQTSSPGDVLVLAPGNYGNGFTYRSGAAGKPIVLRADRSRPDSLVKFDSFSLRGAKYIILEGITVTGGTIDLQSAEEVAVLRCTVNSDYGIVADDPPGAKNCYIADNVVTSTNTWVGSSMGADGYNEGEGIQLTGPGNVICFNLVKGYRDCISFMEDNSTADQYCIDVYNNDIYVGVDDAIEADFCQGNCRIIRNRITNCFMGLSSQPGLGGPTYFIRNVMYNIIDCPFKLARYSKGDVCLHNTIVKVGDGFRVIHNPTYAYFRNNLTLGGSGGGSFGSYGSGDGRAMEFPYADSTTSLDYDGVGTYGTPFLAKWGNIRTYSIEDMRAQTPEKHAVLVDLNVFREGVEWPAPAVPEREPADLRLRPGSVAVDAGIAIPNVNDNFSGLAPDLGAYELGADMPHY</sequence>
<protein>
    <recommendedName>
        <fullName evidence="3">Right handed beta helix domain-containing protein</fullName>
    </recommendedName>
</protein>
<comment type="caution">
    <text evidence="1">The sequence shown here is derived from an EMBL/GenBank/DDBJ whole genome shotgun (WGS) entry which is preliminary data.</text>
</comment>
<accession>A0A1F5YD34</accession>
<evidence type="ECO:0008006" key="3">
    <source>
        <dbReference type="Google" id="ProtNLM"/>
    </source>
</evidence>
<proteinExistence type="predicted"/>
<evidence type="ECO:0000313" key="1">
    <source>
        <dbReference type="EMBL" id="OGF98097.1"/>
    </source>
</evidence>
<name>A0A1F5YD34_9BACT</name>
<dbReference type="Proteomes" id="UP000176992">
    <property type="component" value="Unassembled WGS sequence"/>
</dbReference>
<dbReference type="EMBL" id="MFIV01000170">
    <property type="protein sequence ID" value="OGF98097.1"/>
    <property type="molecule type" value="Genomic_DNA"/>
</dbReference>
<dbReference type="AlphaFoldDB" id="A0A1F5YD34"/>
<gene>
    <name evidence="1" type="ORF">A2Z86_01900</name>
</gene>
<reference evidence="1 2" key="1">
    <citation type="journal article" date="2016" name="Nat. Commun.">
        <title>Thousands of microbial genomes shed light on interconnected biogeochemical processes in an aquifer system.</title>
        <authorList>
            <person name="Anantharaman K."/>
            <person name="Brown C.T."/>
            <person name="Hug L.A."/>
            <person name="Sharon I."/>
            <person name="Castelle C.J."/>
            <person name="Probst A.J."/>
            <person name="Thomas B.C."/>
            <person name="Singh A."/>
            <person name="Wilkins M.J."/>
            <person name="Karaoz U."/>
            <person name="Brodie E.L."/>
            <person name="Williams K.H."/>
            <person name="Hubbard S.S."/>
            <person name="Banfield J.F."/>
        </authorList>
    </citation>
    <scope>NUCLEOTIDE SEQUENCE [LARGE SCALE GENOMIC DNA]</scope>
</reference>